<evidence type="ECO:0000256" key="7">
    <source>
        <dbReference type="SAM" id="MobiDB-lite"/>
    </source>
</evidence>
<keyword evidence="11" id="KW-1185">Reference proteome</keyword>
<reference evidence="10 11" key="2">
    <citation type="journal article" date="2021" name="Genomics">
        <title>High-quality reference genome for Clonorchis sinensis.</title>
        <authorList>
            <person name="Young N.D."/>
            <person name="Stroehlein A.J."/>
            <person name="Kinkar L."/>
            <person name="Wang T."/>
            <person name="Sohn W.M."/>
            <person name="Chang B.C.H."/>
            <person name="Kaur P."/>
            <person name="Weisz D."/>
            <person name="Dudchenko O."/>
            <person name="Aiden E.L."/>
            <person name="Korhonen P.K."/>
            <person name="Gasser R.B."/>
        </authorList>
    </citation>
    <scope>NUCLEOTIDE SEQUENCE [LARGE SCALE GENOMIC DNA]</scope>
    <source>
        <strain evidence="10">Cs-k2</strain>
    </source>
</reference>
<dbReference type="InterPro" id="IPR011992">
    <property type="entry name" value="EF-hand-dom_pair"/>
</dbReference>
<dbReference type="PRINTS" id="PR00450">
    <property type="entry name" value="RECOVERIN"/>
</dbReference>
<dbReference type="InterPro" id="IPR018247">
    <property type="entry name" value="EF_Hand_1_Ca_BS"/>
</dbReference>
<dbReference type="OrthoDB" id="191686at2759"/>
<sequence length="379" mass="42740">MQFACQKKIVRCLAAMPPEGSTRAELLLLPGCPSLDRGSRGAELGFEPRTLRSVTSHSNQLSHLAPRDNLPMANDTGSAMQTVVLVIIIIYIMTSVLNTDASLSYNHNLFENLILIQSLFYAPFIQIMLEETSTIQAKLRQDVVDELVNQTAFTETEIQDWYKGFLKDCPTGHLTIDEFRQIYIKFFPYGEASRFAEYVFRTFDRNRDGVIDFREFLSTVSVTSRGDLDQKLRWAFNMYDLDGDGYISRQDLCDVIASIYTLIGSTIKLPEDEATPERRANKIFEQMDTDHDNRLSFEEFCEGVRSDRNLLRMLKTNAQQPAQPDSNAAAVELVPNSAPVHPILPKTSSSKDIGEQRDNDIGNPVAKHTHSSTSEIIPS</sequence>
<name>A0A3R7G097_CLOSI</name>
<dbReference type="SUPFAM" id="SSF47473">
    <property type="entry name" value="EF-hand"/>
    <property type="match status" value="1"/>
</dbReference>
<organism evidence="10 11">
    <name type="scientific">Clonorchis sinensis</name>
    <name type="common">Chinese liver fluke</name>
    <dbReference type="NCBI Taxonomy" id="79923"/>
    <lineage>
        <taxon>Eukaryota</taxon>
        <taxon>Metazoa</taxon>
        <taxon>Spiralia</taxon>
        <taxon>Lophotrochozoa</taxon>
        <taxon>Platyhelminthes</taxon>
        <taxon>Trematoda</taxon>
        <taxon>Digenea</taxon>
        <taxon>Opisthorchiida</taxon>
        <taxon>Opisthorchiata</taxon>
        <taxon>Opisthorchiidae</taxon>
        <taxon>Clonorchis</taxon>
    </lineage>
</organism>
<feature type="region of interest" description="Disordered" evidence="7">
    <location>
        <begin position="337"/>
        <end position="379"/>
    </location>
</feature>
<comment type="caution">
    <text evidence="10">The sequence shown here is derived from an EMBL/GenBank/DDBJ whole genome shotgun (WGS) entry which is preliminary data.</text>
</comment>
<evidence type="ECO:0000256" key="6">
    <source>
        <dbReference type="ARBA" id="ARBA00023288"/>
    </source>
</evidence>
<dbReference type="PANTHER" id="PTHR23055">
    <property type="entry name" value="CALCIUM BINDING PROTEINS"/>
    <property type="match status" value="1"/>
</dbReference>
<dbReference type="Gene3D" id="1.10.238.10">
    <property type="entry name" value="EF-hand"/>
    <property type="match status" value="1"/>
</dbReference>
<evidence type="ECO:0000256" key="4">
    <source>
        <dbReference type="ARBA" id="ARBA00022737"/>
    </source>
</evidence>
<evidence type="ECO:0000256" key="5">
    <source>
        <dbReference type="ARBA" id="ARBA00022837"/>
    </source>
</evidence>
<evidence type="ECO:0000256" key="1">
    <source>
        <dbReference type="ARBA" id="ARBA00006049"/>
    </source>
</evidence>
<gene>
    <name evidence="10" type="ORF">CSKR_113330</name>
</gene>
<dbReference type="Pfam" id="PF13499">
    <property type="entry name" value="EF-hand_7"/>
    <property type="match status" value="1"/>
</dbReference>
<accession>A0A3R7G097</accession>
<keyword evidence="4" id="KW-0677">Repeat</keyword>
<keyword evidence="8" id="KW-1133">Transmembrane helix</keyword>
<dbReference type="PANTHER" id="PTHR23055:SF178">
    <property type="entry name" value="NEUROCALCIN HOMOLOG"/>
    <property type="match status" value="1"/>
</dbReference>
<comment type="similarity">
    <text evidence="1">Belongs to the recoverin family.</text>
</comment>
<keyword evidence="5" id="KW-0106">Calcium</keyword>
<dbReference type="SMART" id="SM00054">
    <property type="entry name" value="EFh"/>
    <property type="match status" value="3"/>
</dbReference>
<feature type="domain" description="EF-hand" evidence="9">
    <location>
        <begin position="227"/>
        <end position="262"/>
    </location>
</feature>
<proteinExistence type="inferred from homology"/>
<feature type="transmembrane region" description="Helical" evidence="8">
    <location>
        <begin position="79"/>
        <end position="97"/>
    </location>
</feature>
<dbReference type="AlphaFoldDB" id="A0A3R7G097"/>
<evidence type="ECO:0000256" key="2">
    <source>
        <dbReference type="ARBA" id="ARBA00022707"/>
    </source>
</evidence>
<dbReference type="FunCoup" id="A0A3R7G097">
    <property type="interactions" value="73"/>
</dbReference>
<dbReference type="CDD" id="cd00051">
    <property type="entry name" value="EFh"/>
    <property type="match status" value="2"/>
</dbReference>
<dbReference type="EMBL" id="NIRI02000042">
    <property type="protein sequence ID" value="KAG5448788.1"/>
    <property type="molecule type" value="Genomic_DNA"/>
</dbReference>
<keyword evidence="6" id="KW-0449">Lipoprotein</keyword>
<evidence type="ECO:0000313" key="11">
    <source>
        <dbReference type="Proteomes" id="UP000286415"/>
    </source>
</evidence>
<dbReference type="PROSITE" id="PS50222">
    <property type="entry name" value="EF_HAND_2"/>
    <property type="match status" value="3"/>
</dbReference>
<keyword evidence="3" id="KW-0479">Metal-binding</keyword>
<protein>
    <submittedName>
        <fullName evidence="10">Hippocalcin-like protein 1</fullName>
    </submittedName>
</protein>
<keyword evidence="8" id="KW-0812">Transmembrane</keyword>
<evidence type="ECO:0000256" key="8">
    <source>
        <dbReference type="SAM" id="Phobius"/>
    </source>
</evidence>
<evidence type="ECO:0000313" key="10">
    <source>
        <dbReference type="EMBL" id="KAG5448788.1"/>
    </source>
</evidence>
<keyword evidence="2" id="KW-0519">Myristate</keyword>
<dbReference type="FunFam" id="1.10.238.10:FF:000009">
    <property type="entry name" value="Visinin-like protein 1"/>
    <property type="match status" value="1"/>
</dbReference>
<dbReference type="InterPro" id="IPR002048">
    <property type="entry name" value="EF_hand_dom"/>
</dbReference>
<dbReference type="Proteomes" id="UP000286415">
    <property type="component" value="Unassembled WGS sequence"/>
</dbReference>
<dbReference type="InParanoid" id="A0A3R7G097"/>
<dbReference type="STRING" id="79923.A0A3R7G097"/>
<dbReference type="Pfam" id="PF13202">
    <property type="entry name" value="EF-hand_5"/>
    <property type="match status" value="1"/>
</dbReference>
<evidence type="ECO:0000256" key="3">
    <source>
        <dbReference type="ARBA" id="ARBA00022723"/>
    </source>
</evidence>
<feature type="domain" description="EF-hand" evidence="9">
    <location>
        <begin position="275"/>
        <end position="310"/>
    </location>
</feature>
<evidence type="ECO:0000259" key="9">
    <source>
        <dbReference type="PROSITE" id="PS50222"/>
    </source>
</evidence>
<dbReference type="InterPro" id="IPR028846">
    <property type="entry name" value="Recoverin"/>
</dbReference>
<dbReference type="PROSITE" id="PS00018">
    <property type="entry name" value="EF_HAND_1"/>
    <property type="match status" value="3"/>
</dbReference>
<reference evidence="10 11" key="1">
    <citation type="journal article" date="2018" name="Biotechnol. Adv.">
        <title>Improved genomic resources and new bioinformatic workflow for the carcinogenic parasite Clonorchis sinensis: Biotechnological implications.</title>
        <authorList>
            <person name="Wang D."/>
            <person name="Korhonen P.K."/>
            <person name="Gasser R.B."/>
            <person name="Young N.D."/>
        </authorList>
    </citation>
    <scope>NUCLEOTIDE SEQUENCE [LARGE SCALE GENOMIC DNA]</scope>
    <source>
        <strain evidence="10">Cs-k2</strain>
    </source>
</reference>
<keyword evidence="8" id="KW-0472">Membrane</keyword>
<dbReference type="GO" id="GO:0005509">
    <property type="term" value="F:calcium ion binding"/>
    <property type="evidence" value="ECO:0007669"/>
    <property type="project" value="InterPro"/>
</dbReference>
<feature type="domain" description="EF-hand" evidence="9">
    <location>
        <begin position="191"/>
        <end position="226"/>
    </location>
</feature>